<sequence>MVSIENRIEHLEDRNRKLERIEQLLEDGEEDGVDIVNLDRLVRALVQQNNGKIVHENLHHESTTHEQSDSTSKVWPNTSAIITAIEMPSPKIQKCKLSFACRFLNCVVMFSLRKFN</sequence>
<accession>A0A9D4BCL8</accession>
<evidence type="ECO:0000256" key="1">
    <source>
        <dbReference type="SAM" id="Coils"/>
    </source>
</evidence>
<proteinExistence type="predicted"/>
<reference evidence="2" key="1">
    <citation type="journal article" date="2019" name="bioRxiv">
        <title>The Genome of the Zebra Mussel, Dreissena polymorpha: A Resource for Invasive Species Research.</title>
        <authorList>
            <person name="McCartney M.A."/>
            <person name="Auch B."/>
            <person name="Kono T."/>
            <person name="Mallez S."/>
            <person name="Zhang Y."/>
            <person name="Obille A."/>
            <person name="Becker A."/>
            <person name="Abrahante J.E."/>
            <person name="Garbe J."/>
            <person name="Badalamenti J.P."/>
            <person name="Herman A."/>
            <person name="Mangelson H."/>
            <person name="Liachko I."/>
            <person name="Sullivan S."/>
            <person name="Sone E.D."/>
            <person name="Koren S."/>
            <person name="Silverstein K.A.T."/>
            <person name="Beckman K.B."/>
            <person name="Gohl D.M."/>
        </authorList>
    </citation>
    <scope>NUCLEOTIDE SEQUENCE</scope>
    <source>
        <strain evidence="2">Duluth1</strain>
        <tissue evidence="2">Whole animal</tissue>
    </source>
</reference>
<reference evidence="2" key="2">
    <citation type="submission" date="2020-11" db="EMBL/GenBank/DDBJ databases">
        <authorList>
            <person name="McCartney M.A."/>
            <person name="Auch B."/>
            <person name="Kono T."/>
            <person name="Mallez S."/>
            <person name="Becker A."/>
            <person name="Gohl D.M."/>
            <person name="Silverstein K.A.T."/>
            <person name="Koren S."/>
            <person name="Bechman K.B."/>
            <person name="Herman A."/>
            <person name="Abrahante J.E."/>
            <person name="Garbe J."/>
        </authorList>
    </citation>
    <scope>NUCLEOTIDE SEQUENCE</scope>
    <source>
        <strain evidence="2">Duluth1</strain>
        <tissue evidence="2">Whole animal</tissue>
    </source>
</reference>
<comment type="caution">
    <text evidence="2">The sequence shown here is derived from an EMBL/GenBank/DDBJ whole genome shotgun (WGS) entry which is preliminary data.</text>
</comment>
<dbReference type="EMBL" id="JAIWYP010000016">
    <property type="protein sequence ID" value="KAH3697641.1"/>
    <property type="molecule type" value="Genomic_DNA"/>
</dbReference>
<evidence type="ECO:0000313" key="2">
    <source>
        <dbReference type="EMBL" id="KAH3697641.1"/>
    </source>
</evidence>
<evidence type="ECO:0000313" key="3">
    <source>
        <dbReference type="Proteomes" id="UP000828390"/>
    </source>
</evidence>
<feature type="coiled-coil region" evidence="1">
    <location>
        <begin position="1"/>
        <end position="31"/>
    </location>
</feature>
<gene>
    <name evidence="2" type="ORF">DPMN_085146</name>
</gene>
<protein>
    <submittedName>
        <fullName evidence="2">Uncharacterized protein</fullName>
    </submittedName>
</protein>
<dbReference type="Proteomes" id="UP000828390">
    <property type="component" value="Unassembled WGS sequence"/>
</dbReference>
<name>A0A9D4BCL8_DREPO</name>
<organism evidence="2 3">
    <name type="scientific">Dreissena polymorpha</name>
    <name type="common">Zebra mussel</name>
    <name type="synonym">Mytilus polymorpha</name>
    <dbReference type="NCBI Taxonomy" id="45954"/>
    <lineage>
        <taxon>Eukaryota</taxon>
        <taxon>Metazoa</taxon>
        <taxon>Spiralia</taxon>
        <taxon>Lophotrochozoa</taxon>
        <taxon>Mollusca</taxon>
        <taxon>Bivalvia</taxon>
        <taxon>Autobranchia</taxon>
        <taxon>Heteroconchia</taxon>
        <taxon>Euheterodonta</taxon>
        <taxon>Imparidentia</taxon>
        <taxon>Neoheterodontei</taxon>
        <taxon>Myida</taxon>
        <taxon>Dreissenoidea</taxon>
        <taxon>Dreissenidae</taxon>
        <taxon>Dreissena</taxon>
    </lineage>
</organism>
<keyword evidence="1" id="KW-0175">Coiled coil</keyword>
<keyword evidence="3" id="KW-1185">Reference proteome</keyword>
<dbReference type="AlphaFoldDB" id="A0A9D4BCL8"/>